<accession>A0A4U5MQC9</accession>
<evidence type="ECO:0000256" key="1">
    <source>
        <dbReference type="SAM" id="Phobius"/>
    </source>
</evidence>
<name>A0A4U5MQC9_STECR</name>
<dbReference type="EMBL" id="AZBU02000006">
    <property type="protein sequence ID" value="TKR71652.1"/>
    <property type="molecule type" value="Genomic_DNA"/>
</dbReference>
<sequence>MLNVEIRILMVSVISFVYESALIIFLYWGSYLLPSDIGSLMAINVLWMLDSGVFPIATVIINTSVRSKLISMLLTRKRVTKVTTFHNSGASTAGPKIIIPAGVRAIA</sequence>
<keyword evidence="1" id="KW-0812">Transmembrane</keyword>
<evidence type="ECO:0000313" key="2">
    <source>
        <dbReference type="EMBL" id="TKR71652.1"/>
    </source>
</evidence>
<dbReference type="OrthoDB" id="5862745at2759"/>
<dbReference type="AlphaFoldDB" id="A0A4U5MQC9"/>
<reference evidence="2 3" key="1">
    <citation type="journal article" date="2015" name="Genome Biol.">
        <title>Comparative genomics of Steinernema reveals deeply conserved gene regulatory networks.</title>
        <authorList>
            <person name="Dillman A.R."/>
            <person name="Macchietto M."/>
            <person name="Porter C.F."/>
            <person name="Rogers A."/>
            <person name="Williams B."/>
            <person name="Antoshechkin I."/>
            <person name="Lee M.M."/>
            <person name="Goodwin Z."/>
            <person name="Lu X."/>
            <person name="Lewis E.E."/>
            <person name="Goodrich-Blair H."/>
            <person name="Stock S.P."/>
            <person name="Adams B.J."/>
            <person name="Sternberg P.W."/>
            <person name="Mortazavi A."/>
        </authorList>
    </citation>
    <scope>NUCLEOTIDE SEQUENCE [LARGE SCALE GENOMIC DNA]</scope>
    <source>
        <strain evidence="2 3">ALL</strain>
    </source>
</reference>
<keyword evidence="3" id="KW-1185">Reference proteome</keyword>
<protein>
    <submittedName>
        <fullName evidence="2">Uncharacterized protein</fullName>
    </submittedName>
</protein>
<keyword evidence="1" id="KW-1133">Transmembrane helix</keyword>
<comment type="caution">
    <text evidence="2">The sequence shown here is derived from an EMBL/GenBank/DDBJ whole genome shotgun (WGS) entry which is preliminary data.</text>
</comment>
<gene>
    <name evidence="2" type="ORF">L596_019217</name>
</gene>
<keyword evidence="1" id="KW-0472">Membrane</keyword>
<feature type="transmembrane region" description="Helical" evidence="1">
    <location>
        <begin position="7"/>
        <end position="28"/>
    </location>
</feature>
<dbReference type="Proteomes" id="UP000298663">
    <property type="component" value="Unassembled WGS sequence"/>
</dbReference>
<organism evidence="2 3">
    <name type="scientific">Steinernema carpocapsae</name>
    <name type="common">Entomopathogenic nematode</name>
    <dbReference type="NCBI Taxonomy" id="34508"/>
    <lineage>
        <taxon>Eukaryota</taxon>
        <taxon>Metazoa</taxon>
        <taxon>Ecdysozoa</taxon>
        <taxon>Nematoda</taxon>
        <taxon>Chromadorea</taxon>
        <taxon>Rhabditida</taxon>
        <taxon>Tylenchina</taxon>
        <taxon>Panagrolaimomorpha</taxon>
        <taxon>Strongyloidoidea</taxon>
        <taxon>Steinernematidae</taxon>
        <taxon>Steinernema</taxon>
    </lineage>
</organism>
<reference evidence="2 3" key="2">
    <citation type="journal article" date="2019" name="G3 (Bethesda)">
        <title>Hybrid Assembly of the Genome of the Entomopathogenic Nematode Steinernema carpocapsae Identifies the X-Chromosome.</title>
        <authorList>
            <person name="Serra L."/>
            <person name="Macchietto M."/>
            <person name="Macias-Munoz A."/>
            <person name="McGill C.J."/>
            <person name="Rodriguez I.M."/>
            <person name="Rodriguez B."/>
            <person name="Murad R."/>
            <person name="Mortazavi A."/>
        </authorList>
    </citation>
    <scope>NUCLEOTIDE SEQUENCE [LARGE SCALE GENOMIC DNA]</scope>
    <source>
        <strain evidence="2 3">ALL</strain>
    </source>
</reference>
<feature type="transmembrane region" description="Helical" evidence="1">
    <location>
        <begin position="40"/>
        <end position="62"/>
    </location>
</feature>
<proteinExistence type="predicted"/>
<evidence type="ECO:0000313" key="3">
    <source>
        <dbReference type="Proteomes" id="UP000298663"/>
    </source>
</evidence>